<feature type="region of interest" description="Disordered" evidence="5">
    <location>
        <begin position="262"/>
        <end position="293"/>
    </location>
</feature>
<keyword evidence="4" id="KW-0479">Metal-binding</keyword>
<gene>
    <name evidence="7" type="ORF">C2G38_2132123</name>
</gene>
<dbReference type="GO" id="GO:0046872">
    <property type="term" value="F:metal ion binding"/>
    <property type="evidence" value="ECO:0007669"/>
    <property type="project" value="UniProtKB-KW"/>
</dbReference>
<protein>
    <submittedName>
        <fullName evidence="7">DHS-like NAD/FAD-binding domain-containing protein</fullName>
    </submittedName>
</protein>
<evidence type="ECO:0000259" key="6">
    <source>
        <dbReference type="PROSITE" id="PS50305"/>
    </source>
</evidence>
<keyword evidence="8" id="KW-1185">Reference proteome</keyword>
<comment type="caution">
    <text evidence="7">The sequence shown here is derived from an EMBL/GenBank/DDBJ whole genome shotgun (WGS) entry which is preliminary data.</text>
</comment>
<feature type="binding site" evidence="4">
    <location>
        <position position="131"/>
    </location>
    <ligand>
        <name>Zn(2+)</name>
        <dbReference type="ChEBI" id="CHEBI:29105"/>
    </ligand>
</feature>
<feature type="binding site" evidence="4">
    <location>
        <position position="156"/>
    </location>
    <ligand>
        <name>Zn(2+)</name>
        <dbReference type="ChEBI" id="CHEBI:29105"/>
    </ligand>
</feature>
<keyword evidence="2" id="KW-0808">Transferase</keyword>
<dbReference type="GO" id="GO:0005634">
    <property type="term" value="C:nucleus"/>
    <property type="evidence" value="ECO:0007669"/>
    <property type="project" value="TreeGrafter"/>
</dbReference>
<keyword evidence="4" id="KW-0862">Zinc</keyword>
<accession>A0A397V122</accession>
<proteinExistence type="inferred from homology"/>
<dbReference type="EMBL" id="QKWP01000728">
    <property type="protein sequence ID" value="RIB15682.1"/>
    <property type="molecule type" value="Genomic_DNA"/>
</dbReference>
<comment type="similarity">
    <text evidence="1">Belongs to the sirtuin family. Class I subfamily.</text>
</comment>
<dbReference type="Gene3D" id="3.40.50.1220">
    <property type="entry name" value="TPP-binding domain"/>
    <property type="match status" value="1"/>
</dbReference>
<dbReference type="PANTHER" id="PTHR11085">
    <property type="entry name" value="NAD-DEPENDENT PROTEIN DEACYLASE SIRTUIN-5, MITOCHONDRIAL-RELATED"/>
    <property type="match status" value="1"/>
</dbReference>
<dbReference type="SUPFAM" id="SSF52467">
    <property type="entry name" value="DHS-like NAD/FAD-binding domain"/>
    <property type="match status" value="1"/>
</dbReference>
<reference evidence="7 8" key="1">
    <citation type="submission" date="2018-06" db="EMBL/GenBank/DDBJ databases">
        <title>Comparative genomics reveals the genomic features of Rhizophagus irregularis, R. cerebriforme, R. diaphanum and Gigaspora rosea, and their symbiotic lifestyle signature.</title>
        <authorList>
            <person name="Morin E."/>
            <person name="San Clemente H."/>
            <person name="Chen E.C.H."/>
            <person name="De La Providencia I."/>
            <person name="Hainaut M."/>
            <person name="Kuo A."/>
            <person name="Kohler A."/>
            <person name="Murat C."/>
            <person name="Tang N."/>
            <person name="Roy S."/>
            <person name="Loubradou J."/>
            <person name="Henrissat B."/>
            <person name="Grigoriev I.V."/>
            <person name="Corradi N."/>
            <person name="Roux C."/>
            <person name="Martin F.M."/>
        </authorList>
    </citation>
    <scope>NUCLEOTIDE SEQUENCE [LARGE SCALE GENOMIC DNA]</scope>
    <source>
        <strain evidence="7 8">DAOM 194757</strain>
    </source>
</reference>
<organism evidence="7 8">
    <name type="scientific">Gigaspora rosea</name>
    <dbReference type="NCBI Taxonomy" id="44941"/>
    <lineage>
        <taxon>Eukaryota</taxon>
        <taxon>Fungi</taxon>
        <taxon>Fungi incertae sedis</taxon>
        <taxon>Mucoromycota</taxon>
        <taxon>Glomeromycotina</taxon>
        <taxon>Glomeromycetes</taxon>
        <taxon>Diversisporales</taxon>
        <taxon>Gigasporaceae</taxon>
        <taxon>Gigaspora</taxon>
    </lineage>
</organism>
<feature type="active site" description="Proton acceptor" evidence="4">
    <location>
        <position position="120"/>
    </location>
</feature>
<dbReference type="InterPro" id="IPR026590">
    <property type="entry name" value="Ssirtuin_cat_dom"/>
</dbReference>
<dbReference type="STRING" id="44941.A0A397V122"/>
<evidence type="ECO:0000256" key="5">
    <source>
        <dbReference type="SAM" id="MobiDB-lite"/>
    </source>
</evidence>
<dbReference type="OrthoDB" id="2919105at2759"/>
<evidence type="ECO:0000256" key="2">
    <source>
        <dbReference type="ARBA" id="ARBA00022679"/>
    </source>
</evidence>
<dbReference type="GO" id="GO:0017136">
    <property type="term" value="F:histone deacetylase activity, NAD-dependent"/>
    <property type="evidence" value="ECO:0007669"/>
    <property type="project" value="TreeGrafter"/>
</dbReference>
<evidence type="ECO:0000256" key="1">
    <source>
        <dbReference type="ARBA" id="ARBA00006924"/>
    </source>
</evidence>
<dbReference type="InterPro" id="IPR029035">
    <property type="entry name" value="DHS-like_NAD/FAD-binding_dom"/>
</dbReference>
<sequence length="293" mass="33338">MEEIVKLSLKSENDSKNCVIITGAGISCSAGIPDFISSDGLYNMIKSQYPGVFRSGKDLFDVQLLRTHDTIKGFNLFMDMKKLKRVYTQNIDNLEELVGLDVDWQFERVKNCKAQVVQLHGTLSKLRCNDCTNICPFTQQYCDIFKKGKAPNCPKCEERGLRPHFIGQLKPTVILYGDTHPKGLEISQIAIRDQNKADYLIKGFARAVHGRNGCVILVNAMDIVNKGWNSVIDYQIKGTCDEWVKLVDLELLNGKRIPTTIPSKNKYDKTNIQTRQKRKQGFRTDLSSKRKRN</sequence>
<evidence type="ECO:0000256" key="3">
    <source>
        <dbReference type="ARBA" id="ARBA00023027"/>
    </source>
</evidence>
<dbReference type="Proteomes" id="UP000266673">
    <property type="component" value="Unassembled WGS sequence"/>
</dbReference>
<name>A0A397V122_9GLOM</name>
<dbReference type="PANTHER" id="PTHR11085:SF8">
    <property type="entry name" value="NAD-DEPENDENT HISTONE DEACETYLASE HST3"/>
    <property type="match status" value="1"/>
</dbReference>
<evidence type="ECO:0000313" key="8">
    <source>
        <dbReference type="Proteomes" id="UP000266673"/>
    </source>
</evidence>
<dbReference type="GO" id="GO:0070403">
    <property type="term" value="F:NAD+ binding"/>
    <property type="evidence" value="ECO:0007669"/>
    <property type="project" value="InterPro"/>
</dbReference>
<dbReference type="Pfam" id="PF02146">
    <property type="entry name" value="SIR2"/>
    <property type="match status" value="1"/>
</dbReference>
<evidence type="ECO:0000313" key="7">
    <source>
        <dbReference type="EMBL" id="RIB15682.1"/>
    </source>
</evidence>
<dbReference type="PROSITE" id="PS51257">
    <property type="entry name" value="PROKAR_LIPOPROTEIN"/>
    <property type="match status" value="1"/>
</dbReference>
<evidence type="ECO:0000256" key="4">
    <source>
        <dbReference type="PROSITE-ProRule" id="PRU00236"/>
    </source>
</evidence>
<dbReference type="AlphaFoldDB" id="A0A397V122"/>
<dbReference type="InterPro" id="IPR003000">
    <property type="entry name" value="Sirtuin"/>
</dbReference>
<dbReference type="InterPro" id="IPR050134">
    <property type="entry name" value="NAD-dep_sirtuin_deacylases"/>
</dbReference>
<keyword evidence="3" id="KW-0520">NAD</keyword>
<dbReference type="PROSITE" id="PS50305">
    <property type="entry name" value="SIRTUIN"/>
    <property type="match status" value="1"/>
</dbReference>
<feature type="binding site" evidence="4">
    <location>
        <position position="153"/>
    </location>
    <ligand>
        <name>Zn(2+)</name>
        <dbReference type="ChEBI" id="CHEBI:29105"/>
    </ligand>
</feature>
<feature type="binding site" evidence="4">
    <location>
        <position position="128"/>
    </location>
    <ligand>
        <name>Zn(2+)</name>
        <dbReference type="ChEBI" id="CHEBI:29105"/>
    </ligand>
</feature>
<feature type="domain" description="Deacetylase sirtuin-type" evidence="6">
    <location>
        <begin position="1"/>
        <end position="255"/>
    </location>
</feature>